<organism evidence="2 3">
    <name type="scientific">Citrus x changshan-huyou</name>
    <dbReference type="NCBI Taxonomy" id="2935761"/>
    <lineage>
        <taxon>Eukaryota</taxon>
        <taxon>Viridiplantae</taxon>
        <taxon>Streptophyta</taxon>
        <taxon>Embryophyta</taxon>
        <taxon>Tracheophyta</taxon>
        <taxon>Spermatophyta</taxon>
        <taxon>Magnoliopsida</taxon>
        <taxon>eudicotyledons</taxon>
        <taxon>Gunneridae</taxon>
        <taxon>Pentapetalae</taxon>
        <taxon>rosids</taxon>
        <taxon>malvids</taxon>
        <taxon>Sapindales</taxon>
        <taxon>Rutaceae</taxon>
        <taxon>Aurantioideae</taxon>
        <taxon>Citrus</taxon>
    </lineage>
</organism>
<evidence type="ECO:0000313" key="2">
    <source>
        <dbReference type="EMBL" id="KAK9182449.1"/>
    </source>
</evidence>
<keyword evidence="1" id="KW-0812">Transmembrane</keyword>
<comment type="caution">
    <text evidence="2">The sequence shown here is derived from an EMBL/GenBank/DDBJ whole genome shotgun (WGS) entry which is preliminary data.</text>
</comment>
<feature type="transmembrane region" description="Helical" evidence="1">
    <location>
        <begin position="139"/>
        <end position="157"/>
    </location>
</feature>
<keyword evidence="1" id="KW-1133">Transmembrane helix</keyword>
<feature type="transmembrane region" description="Helical" evidence="1">
    <location>
        <begin position="81"/>
        <end position="102"/>
    </location>
</feature>
<gene>
    <name evidence="2" type="ORF">WN944_025594</name>
</gene>
<dbReference type="AlphaFoldDB" id="A0AAP0QD38"/>
<keyword evidence="1" id="KW-0472">Membrane</keyword>
<evidence type="ECO:0000313" key="3">
    <source>
        <dbReference type="Proteomes" id="UP001428341"/>
    </source>
</evidence>
<dbReference type="EMBL" id="JBCGBO010000024">
    <property type="protein sequence ID" value="KAK9182449.1"/>
    <property type="molecule type" value="Genomic_DNA"/>
</dbReference>
<feature type="transmembrane region" description="Helical" evidence="1">
    <location>
        <begin position="169"/>
        <end position="191"/>
    </location>
</feature>
<feature type="transmembrane region" description="Helical" evidence="1">
    <location>
        <begin position="114"/>
        <end position="133"/>
    </location>
</feature>
<dbReference type="Proteomes" id="UP001428341">
    <property type="component" value="Unassembled WGS sequence"/>
</dbReference>
<keyword evidence="3" id="KW-1185">Reference proteome</keyword>
<name>A0AAP0QD38_9ROSI</name>
<reference evidence="2 3" key="1">
    <citation type="submission" date="2024-05" db="EMBL/GenBank/DDBJ databases">
        <title>Haplotype-resolved chromosome-level genome assembly of Huyou (Citrus changshanensis).</title>
        <authorList>
            <person name="Miao C."/>
            <person name="Chen W."/>
            <person name="Wu Y."/>
            <person name="Wang L."/>
            <person name="Zhao S."/>
            <person name="Grierson D."/>
            <person name="Xu C."/>
            <person name="Chen K."/>
        </authorList>
    </citation>
    <scope>NUCLEOTIDE SEQUENCE [LARGE SCALE GENOMIC DNA]</scope>
    <source>
        <strain evidence="2">01-14</strain>
        <tissue evidence="2">Leaf</tissue>
    </source>
</reference>
<sequence length="227" mass="24964">MISNTTGIRPSQFHFTPLPLLLGHAPFSRQILLSQRPGFTTRASLFCHHQNPKTFPASSQFWFTGLVYTVFKIAGHTPNPALSFSASGSSVVLLAVGFYYTLYDSKWKSINSMFLGLYSLATTVLFGRDLAILNGKAMLASGAATLAIVVSVTKLAFWEPEKKPMALEFRPLFIMLTLPVQIIAGCIQIWAPGPISTAIYHGITIISLSNIVFHQSKRLLKVSDEND</sequence>
<protein>
    <submittedName>
        <fullName evidence="2">Uncharacterized protein</fullName>
    </submittedName>
</protein>
<accession>A0AAP0QD38</accession>
<feature type="transmembrane region" description="Helical" evidence="1">
    <location>
        <begin position="197"/>
        <end position="213"/>
    </location>
</feature>
<evidence type="ECO:0000256" key="1">
    <source>
        <dbReference type="SAM" id="Phobius"/>
    </source>
</evidence>
<proteinExistence type="predicted"/>